<dbReference type="EMBL" id="GGEC01066112">
    <property type="protein sequence ID" value="MBX46596.1"/>
    <property type="molecule type" value="Transcribed_RNA"/>
</dbReference>
<sequence>MSYLKDKQKFANSILSEKCICLNIVHLFMQQCK</sequence>
<reference evidence="1" key="1">
    <citation type="submission" date="2018-02" db="EMBL/GenBank/DDBJ databases">
        <title>Rhizophora mucronata_Transcriptome.</title>
        <authorList>
            <person name="Meera S.P."/>
            <person name="Sreeshan A."/>
            <person name="Augustine A."/>
        </authorList>
    </citation>
    <scope>NUCLEOTIDE SEQUENCE</scope>
    <source>
        <tissue evidence="1">Leaf</tissue>
    </source>
</reference>
<name>A0A2P2NVR6_RHIMU</name>
<organism evidence="1">
    <name type="scientific">Rhizophora mucronata</name>
    <name type="common">Asiatic mangrove</name>
    <dbReference type="NCBI Taxonomy" id="61149"/>
    <lineage>
        <taxon>Eukaryota</taxon>
        <taxon>Viridiplantae</taxon>
        <taxon>Streptophyta</taxon>
        <taxon>Embryophyta</taxon>
        <taxon>Tracheophyta</taxon>
        <taxon>Spermatophyta</taxon>
        <taxon>Magnoliopsida</taxon>
        <taxon>eudicotyledons</taxon>
        <taxon>Gunneridae</taxon>
        <taxon>Pentapetalae</taxon>
        <taxon>rosids</taxon>
        <taxon>fabids</taxon>
        <taxon>Malpighiales</taxon>
        <taxon>Rhizophoraceae</taxon>
        <taxon>Rhizophora</taxon>
    </lineage>
</organism>
<proteinExistence type="predicted"/>
<dbReference type="AlphaFoldDB" id="A0A2P2NVR6"/>
<protein>
    <submittedName>
        <fullName evidence="1">Uncharacterized protein</fullName>
    </submittedName>
</protein>
<accession>A0A2P2NVR6</accession>
<evidence type="ECO:0000313" key="1">
    <source>
        <dbReference type="EMBL" id="MBX46596.1"/>
    </source>
</evidence>